<dbReference type="AlphaFoldDB" id="K2Q1U2"/>
<feature type="transmembrane region" description="Helical" evidence="1">
    <location>
        <begin position="68"/>
        <end position="87"/>
    </location>
</feature>
<keyword evidence="3" id="KW-1185">Reference proteome</keyword>
<organism evidence="2 3">
    <name type="scientific">Agrobacterium albertimagni AOL15</name>
    <dbReference type="NCBI Taxonomy" id="1156935"/>
    <lineage>
        <taxon>Bacteria</taxon>
        <taxon>Pseudomonadati</taxon>
        <taxon>Pseudomonadota</taxon>
        <taxon>Alphaproteobacteria</taxon>
        <taxon>Hyphomicrobiales</taxon>
        <taxon>Rhizobiaceae</taxon>
        <taxon>Rhizobium/Agrobacterium group</taxon>
        <taxon>Agrobacterium</taxon>
    </lineage>
</organism>
<feature type="transmembrane region" description="Helical" evidence="1">
    <location>
        <begin position="9"/>
        <end position="29"/>
    </location>
</feature>
<sequence>MKIYEIDRLLTRCFLFICFADVVLLIMLLKMDSPTDVLAGYSIILQLTTTVSTCALMASMYGVSTTTGAERVFSLVLCMMFFIMLNIETGSKFLGLGVVSIGALAIVAGLVALVARSDPEQTRICLLQLRDFALSRNSILFAAALLIYIIARTGEHGWYQVPDIFRSGWLPQASLLSVTVLFLYAACPYLKGHVGR</sequence>
<keyword evidence="1" id="KW-1133">Transmembrane helix</keyword>
<reference evidence="2 3" key="1">
    <citation type="journal article" date="2012" name="J. Bacteriol.">
        <title>Draft Genome Sequence of Agrobacterium albertimagni Strain AOL15.</title>
        <authorList>
            <person name="Trimble W.L."/>
            <person name="Phung le T."/>
            <person name="Meyer F."/>
            <person name="Gilbert J.A."/>
            <person name="Silver S."/>
        </authorList>
    </citation>
    <scope>NUCLEOTIDE SEQUENCE [LARGE SCALE GENOMIC DNA]</scope>
    <source>
        <strain evidence="2 3">AOL15</strain>
    </source>
</reference>
<evidence type="ECO:0000313" key="2">
    <source>
        <dbReference type="EMBL" id="EKF57689.1"/>
    </source>
</evidence>
<evidence type="ECO:0000256" key="1">
    <source>
        <dbReference type="SAM" id="Phobius"/>
    </source>
</evidence>
<dbReference type="STRING" id="1156935.QWE_20418"/>
<feature type="transmembrane region" description="Helical" evidence="1">
    <location>
        <begin position="134"/>
        <end position="151"/>
    </location>
</feature>
<proteinExistence type="predicted"/>
<dbReference type="Proteomes" id="UP000007123">
    <property type="component" value="Unassembled WGS sequence"/>
</dbReference>
<keyword evidence="1" id="KW-0472">Membrane</keyword>
<feature type="transmembrane region" description="Helical" evidence="1">
    <location>
        <begin position="171"/>
        <end position="190"/>
    </location>
</feature>
<gene>
    <name evidence="2" type="ORF">QWE_20418</name>
</gene>
<protein>
    <submittedName>
        <fullName evidence="2">Uncharacterized protein</fullName>
    </submittedName>
</protein>
<accession>K2Q1U2</accession>
<dbReference type="RefSeq" id="WP_006728071.1">
    <property type="nucleotide sequence ID" value="NZ_ALJF01000017.1"/>
</dbReference>
<feature type="transmembrane region" description="Helical" evidence="1">
    <location>
        <begin position="93"/>
        <end position="114"/>
    </location>
</feature>
<keyword evidence="1" id="KW-0812">Transmembrane</keyword>
<name>K2Q1U2_9HYPH</name>
<evidence type="ECO:0000313" key="3">
    <source>
        <dbReference type="Proteomes" id="UP000007123"/>
    </source>
</evidence>
<dbReference type="EMBL" id="ALJF01000017">
    <property type="protein sequence ID" value="EKF57689.1"/>
    <property type="molecule type" value="Genomic_DNA"/>
</dbReference>
<comment type="caution">
    <text evidence="2">The sequence shown here is derived from an EMBL/GenBank/DDBJ whole genome shotgun (WGS) entry which is preliminary data.</text>
</comment>
<feature type="transmembrane region" description="Helical" evidence="1">
    <location>
        <begin position="41"/>
        <end position="61"/>
    </location>
</feature>